<dbReference type="STRING" id="1736691.SAMN06295964_2235"/>
<sequence length="126" mass="13856">MTIAVAYRPDDYGRAAVRWAAAEAEANKEKLVLITVSEIDPEFDPPEEIDLSEFTERFDLDGLECEVRRAASLSVSDVVIDEAVDAGAERLVIGIRKRTPVGKMLMGRVTQMILLDAPMPVIAVKP</sequence>
<dbReference type="Gene3D" id="3.40.50.620">
    <property type="entry name" value="HUPs"/>
    <property type="match status" value="1"/>
</dbReference>
<dbReference type="CDD" id="cd00293">
    <property type="entry name" value="USP-like"/>
    <property type="match status" value="1"/>
</dbReference>
<dbReference type="EMBL" id="LT796768">
    <property type="protein sequence ID" value="SKB08582.1"/>
    <property type="molecule type" value="Genomic_DNA"/>
</dbReference>
<accession>A0A1T4Z3G1</accession>
<organism evidence="2 3">
    <name type="scientific">Aeromicrobium choanae</name>
    <dbReference type="NCBI Taxonomy" id="1736691"/>
    <lineage>
        <taxon>Bacteria</taxon>
        <taxon>Bacillati</taxon>
        <taxon>Actinomycetota</taxon>
        <taxon>Actinomycetes</taxon>
        <taxon>Propionibacteriales</taxon>
        <taxon>Nocardioidaceae</taxon>
        <taxon>Aeromicrobium</taxon>
    </lineage>
</organism>
<dbReference type="AlphaFoldDB" id="A0A1T4Z3G1"/>
<dbReference type="Pfam" id="PF00582">
    <property type="entry name" value="Usp"/>
    <property type="match status" value="1"/>
</dbReference>
<dbReference type="InterPro" id="IPR006016">
    <property type="entry name" value="UspA"/>
</dbReference>
<proteinExistence type="predicted"/>
<name>A0A1T4Z3G1_9ACTN</name>
<evidence type="ECO:0000313" key="3">
    <source>
        <dbReference type="Proteomes" id="UP000191040"/>
    </source>
</evidence>
<dbReference type="InterPro" id="IPR014729">
    <property type="entry name" value="Rossmann-like_a/b/a_fold"/>
</dbReference>
<evidence type="ECO:0000259" key="1">
    <source>
        <dbReference type="Pfam" id="PF00582"/>
    </source>
</evidence>
<dbReference type="Proteomes" id="UP000191040">
    <property type="component" value="Chromosome I"/>
</dbReference>
<dbReference type="SUPFAM" id="SSF52402">
    <property type="entry name" value="Adenine nucleotide alpha hydrolases-like"/>
    <property type="match status" value="1"/>
</dbReference>
<reference evidence="3" key="1">
    <citation type="submission" date="2017-02" db="EMBL/GenBank/DDBJ databases">
        <authorList>
            <person name="Varghese N."/>
            <person name="Submissions S."/>
        </authorList>
    </citation>
    <scope>NUCLEOTIDE SEQUENCE [LARGE SCALE GENOMIC DNA]</scope>
    <source>
        <strain evidence="3">9H-4</strain>
    </source>
</reference>
<feature type="domain" description="UspA" evidence="1">
    <location>
        <begin position="2"/>
        <end position="125"/>
    </location>
</feature>
<protein>
    <submittedName>
        <fullName evidence="2">Nucleotide-binding universal stress protein, UspA family</fullName>
    </submittedName>
</protein>
<keyword evidence="3" id="KW-1185">Reference proteome</keyword>
<gene>
    <name evidence="2" type="ORF">SAMN06295964_2235</name>
</gene>
<evidence type="ECO:0000313" key="2">
    <source>
        <dbReference type="EMBL" id="SKB08582.1"/>
    </source>
</evidence>
<dbReference type="RefSeq" id="WP_172806339.1">
    <property type="nucleotide sequence ID" value="NZ_LT796768.1"/>
</dbReference>